<dbReference type="STRING" id="933388.S8AR76"/>
<dbReference type="Proteomes" id="UP000019376">
    <property type="component" value="Unassembled WGS sequence"/>
</dbReference>
<dbReference type="eggNOG" id="KOG2551">
    <property type="taxonomic scope" value="Eukaryota"/>
</dbReference>
<dbReference type="EMBL" id="KB644411">
    <property type="protein sequence ID" value="EPS28508.1"/>
    <property type="molecule type" value="Genomic_DNA"/>
</dbReference>
<dbReference type="Gene3D" id="3.40.50.1820">
    <property type="entry name" value="alpha/beta hydrolase"/>
    <property type="match status" value="1"/>
</dbReference>
<gene>
    <name evidence="3" type="ORF">PDE_03454</name>
</gene>
<protein>
    <recommendedName>
        <fullName evidence="2">Serine hydrolase domain-containing protein</fullName>
    </recommendedName>
</protein>
<dbReference type="PANTHER" id="PTHR48070">
    <property type="entry name" value="ESTERASE OVCA2"/>
    <property type="match status" value="1"/>
</dbReference>
<dbReference type="GO" id="GO:0072330">
    <property type="term" value="P:monocarboxylic acid biosynthetic process"/>
    <property type="evidence" value="ECO:0007669"/>
    <property type="project" value="UniProtKB-ARBA"/>
</dbReference>
<sequence length="244" mass="26604">MRFLCLPGGLCNAKTFEFQLEPILSAMKKEDSTTSFVYTQGLNPVVVPPEFEGFFGPPPNFMFTDFDPVSTFASVRTLSREEGAENGVRKVASAAGLWKHKKPSTALAPLLELIDQDPEIEGIIGFSEGACMSASLIVEENKRYKATGRVPRLKCAIFISGTPPVDAETGRYFLEDDDGILIHIPTIHVIGTQDALINGTMALYNLCDPDTADLFDHGGGHIIPRDAQTVAELVETIRVMISNL</sequence>
<dbReference type="InterPro" id="IPR029058">
    <property type="entry name" value="AB_hydrolase_fold"/>
</dbReference>
<proteinExistence type="predicted"/>
<keyword evidence="1" id="KW-0378">Hydrolase</keyword>
<dbReference type="Pfam" id="PF03959">
    <property type="entry name" value="FSH1"/>
    <property type="match status" value="1"/>
</dbReference>
<dbReference type="GO" id="GO:0005634">
    <property type="term" value="C:nucleus"/>
    <property type="evidence" value="ECO:0007669"/>
    <property type="project" value="TreeGrafter"/>
</dbReference>
<reference evidence="3 4" key="1">
    <citation type="journal article" date="2013" name="PLoS ONE">
        <title>Genomic and secretomic analyses reveal unique features of the lignocellulolytic enzyme system of Penicillium decumbens.</title>
        <authorList>
            <person name="Liu G."/>
            <person name="Zhang L."/>
            <person name="Wei X."/>
            <person name="Zou G."/>
            <person name="Qin Y."/>
            <person name="Ma L."/>
            <person name="Li J."/>
            <person name="Zheng H."/>
            <person name="Wang S."/>
            <person name="Wang C."/>
            <person name="Xun L."/>
            <person name="Zhao G.-P."/>
            <person name="Zhou Z."/>
            <person name="Qu Y."/>
        </authorList>
    </citation>
    <scope>NUCLEOTIDE SEQUENCE [LARGE SCALE GENOMIC DNA]</scope>
    <source>
        <strain evidence="4">114-2 / CGMCC 5302</strain>
    </source>
</reference>
<evidence type="ECO:0000313" key="3">
    <source>
        <dbReference type="EMBL" id="EPS28508.1"/>
    </source>
</evidence>
<dbReference type="SUPFAM" id="SSF53474">
    <property type="entry name" value="alpha/beta-Hydrolases"/>
    <property type="match status" value="1"/>
</dbReference>
<accession>S8AR76</accession>
<organism evidence="3 4">
    <name type="scientific">Penicillium oxalicum (strain 114-2 / CGMCC 5302)</name>
    <name type="common">Penicillium decumbens</name>
    <dbReference type="NCBI Taxonomy" id="933388"/>
    <lineage>
        <taxon>Eukaryota</taxon>
        <taxon>Fungi</taxon>
        <taxon>Dikarya</taxon>
        <taxon>Ascomycota</taxon>
        <taxon>Pezizomycotina</taxon>
        <taxon>Eurotiomycetes</taxon>
        <taxon>Eurotiomycetidae</taxon>
        <taxon>Eurotiales</taxon>
        <taxon>Aspergillaceae</taxon>
        <taxon>Penicillium</taxon>
    </lineage>
</organism>
<dbReference type="GO" id="GO:0017000">
    <property type="term" value="P:antibiotic biosynthetic process"/>
    <property type="evidence" value="ECO:0007669"/>
    <property type="project" value="UniProtKB-ARBA"/>
</dbReference>
<name>S8AR76_PENO1</name>
<dbReference type="InterPro" id="IPR050593">
    <property type="entry name" value="LovG"/>
</dbReference>
<feature type="domain" description="Serine hydrolase" evidence="2">
    <location>
        <begin position="2"/>
        <end position="231"/>
    </location>
</feature>
<dbReference type="PANTHER" id="PTHR48070:SF4">
    <property type="entry name" value="ESTERASE ALNB"/>
    <property type="match status" value="1"/>
</dbReference>
<dbReference type="GO" id="GO:0016787">
    <property type="term" value="F:hydrolase activity"/>
    <property type="evidence" value="ECO:0007669"/>
    <property type="project" value="UniProtKB-KW"/>
</dbReference>
<evidence type="ECO:0000313" key="4">
    <source>
        <dbReference type="Proteomes" id="UP000019376"/>
    </source>
</evidence>
<dbReference type="PhylomeDB" id="S8AR76"/>
<evidence type="ECO:0000259" key="2">
    <source>
        <dbReference type="Pfam" id="PF03959"/>
    </source>
</evidence>
<dbReference type="AlphaFoldDB" id="S8AR76"/>
<evidence type="ECO:0000256" key="1">
    <source>
        <dbReference type="ARBA" id="ARBA00022801"/>
    </source>
</evidence>
<dbReference type="HOGENOM" id="CLU_051938_4_2_1"/>
<keyword evidence="4" id="KW-1185">Reference proteome</keyword>
<dbReference type="GO" id="GO:0005737">
    <property type="term" value="C:cytoplasm"/>
    <property type="evidence" value="ECO:0007669"/>
    <property type="project" value="TreeGrafter"/>
</dbReference>
<dbReference type="OrthoDB" id="414698at2759"/>
<dbReference type="GO" id="GO:0019748">
    <property type="term" value="P:secondary metabolic process"/>
    <property type="evidence" value="ECO:0007669"/>
    <property type="project" value="TreeGrafter"/>
</dbReference>
<dbReference type="InterPro" id="IPR005645">
    <property type="entry name" value="FSH-like_dom"/>
</dbReference>